<sequence>MSVLSVHASASHSFSKPSVPSITLLPNLGMQGDAHAAPPSSTARAYTLDPRRQISARCTCSTQRSWRRCGSSAMSTSMSMVTNAAAAATVTVTVTVTVTGLRNPCAQIDRFRKGLKEKFVVRDAEGNIVGRKAGVLGVVERGGGVRPGMRILIEKPPVHEALECV</sequence>
<dbReference type="OrthoDB" id="14384at2759"/>
<organism evidence="1">
    <name type="scientific">Ajellomyces dermatitidis (strain ATCC 18188 / CBS 674.68)</name>
    <name type="common">Blastomyces dermatitidis</name>
    <dbReference type="NCBI Taxonomy" id="653446"/>
    <lineage>
        <taxon>Eukaryota</taxon>
        <taxon>Fungi</taxon>
        <taxon>Dikarya</taxon>
        <taxon>Ascomycota</taxon>
        <taxon>Pezizomycotina</taxon>
        <taxon>Eurotiomycetes</taxon>
        <taxon>Eurotiomycetidae</taxon>
        <taxon>Onygenales</taxon>
        <taxon>Ajellomycetaceae</taxon>
        <taxon>Blastomyces</taxon>
    </lineage>
</organism>
<dbReference type="InterPro" id="IPR052716">
    <property type="entry name" value="MOSC_domain"/>
</dbReference>
<dbReference type="HOGENOM" id="CLU_092690_0_0_1"/>
<proteinExistence type="predicted"/>
<dbReference type="Proteomes" id="UP000007802">
    <property type="component" value="Unassembled WGS sequence"/>
</dbReference>
<accession>F2TGX7</accession>
<gene>
    <name evidence="1" type="ORF">BDDG_05434</name>
</gene>
<dbReference type="InterPro" id="IPR011037">
    <property type="entry name" value="Pyrv_Knase-like_insert_dom_sf"/>
</dbReference>
<dbReference type="AlphaFoldDB" id="F2TGX7"/>
<dbReference type="SUPFAM" id="SSF50800">
    <property type="entry name" value="PK beta-barrel domain-like"/>
    <property type="match status" value="1"/>
</dbReference>
<dbReference type="PANTHER" id="PTHR36930:SF1">
    <property type="entry name" value="MOSC DOMAIN-CONTAINING PROTEIN"/>
    <property type="match status" value="1"/>
</dbReference>
<protein>
    <submittedName>
        <fullName evidence="1">MOSC domain-containing protein</fullName>
    </submittedName>
</protein>
<dbReference type="EMBL" id="GG749434">
    <property type="protein sequence ID" value="EGE82490.1"/>
    <property type="molecule type" value="Genomic_DNA"/>
</dbReference>
<name>F2TGX7_AJEDA</name>
<dbReference type="PANTHER" id="PTHR36930">
    <property type="entry name" value="METAL-SULFUR CLUSTER BIOSYNTHESIS PROTEINS YUAD-RELATED"/>
    <property type="match status" value="1"/>
</dbReference>
<dbReference type="Gene3D" id="2.40.33.20">
    <property type="entry name" value="PK beta-barrel domain-like"/>
    <property type="match status" value="1"/>
</dbReference>
<reference evidence="1" key="1">
    <citation type="submission" date="2010-03" db="EMBL/GenBank/DDBJ databases">
        <title>Annotation of Blastomyces dermatitidis strain ATCC 18188.</title>
        <authorList>
            <consortium name="The Broad Institute Genome Sequencing Platform"/>
            <consortium name="Broad Institute Genome Sequencing Center for Infectious Disease."/>
            <person name="Cuomo C."/>
            <person name="Klein B."/>
            <person name="Sullivan T."/>
            <person name="Heitman J."/>
            <person name="Young S."/>
            <person name="Zeng Q."/>
            <person name="Gargeya S."/>
            <person name="Alvarado L."/>
            <person name="Berlin A.M."/>
            <person name="Chapman S.B."/>
            <person name="Chen Z."/>
            <person name="Freedman E."/>
            <person name="Gellesch M."/>
            <person name="Goldberg J."/>
            <person name="Griggs A."/>
            <person name="Gujja S."/>
            <person name="Heilman E."/>
            <person name="Heiman D."/>
            <person name="Howarth C."/>
            <person name="Mehta T."/>
            <person name="Neiman D."/>
            <person name="Pearson M."/>
            <person name="Roberts A."/>
            <person name="Saif S."/>
            <person name="Shea T."/>
            <person name="Shenoy N."/>
            <person name="Sisk P."/>
            <person name="Stolte C."/>
            <person name="Sykes S."/>
            <person name="White J."/>
            <person name="Yandava C."/>
            <person name="Haas B."/>
            <person name="Nusbaum C."/>
            <person name="Birren B."/>
        </authorList>
    </citation>
    <scope>NUCLEOTIDE SEQUENCE</scope>
    <source>
        <strain evidence="1">ATCC 18188</strain>
    </source>
</reference>
<evidence type="ECO:0000313" key="1">
    <source>
        <dbReference type="EMBL" id="EGE82490.1"/>
    </source>
</evidence>